<accession>A0A1I0FYX4</accession>
<dbReference type="GO" id="GO:0042601">
    <property type="term" value="C:endospore-forming forespore"/>
    <property type="evidence" value="ECO:0007669"/>
    <property type="project" value="TreeGrafter"/>
</dbReference>
<dbReference type="Gene3D" id="3.30.200.20">
    <property type="entry name" value="Phosphorylase Kinase, domain 1"/>
    <property type="match status" value="1"/>
</dbReference>
<sequence length="332" mass="39604">MDDRYEEIFRQYNFKIENIYRARGALLLETDKGVKLFRSIQSSKQRIEFEHELLVFLTEQGNMNVDQYCLNKENEIISEDSQGEKYIIKNWCIGEESNLKELVQVKNAARNLASLHEHLKSVPFAKDRPFAQTKMLPVLFEKHNRELKRVRTYIIDKKQKNEFEVRFLSVYERFYKQAMEATDLLAGSSFEELMKSSVNSGTVTHGSYTYHNIIVTSEGIFTTNFDKADIGIQIFDLYYFLRKVMEKNNWDIMLSNVILKEYFSNHEVSQEEQELLYILMLYPEKFWKVTNYYFNGKKSWISGRTIQKLSCIQQQEEMKNLFLQNLRRYCII</sequence>
<evidence type="ECO:0000313" key="1">
    <source>
        <dbReference type="EMBL" id="SET63492.1"/>
    </source>
</evidence>
<keyword evidence="2" id="KW-1185">Reference proteome</keyword>
<keyword evidence="1" id="KW-0167">Capsid protein</keyword>
<dbReference type="Proteomes" id="UP000199800">
    <property type="component" value="Unassembled WGS sequence"/>
</dbReference>
<dbReference type="PANTHER" id="PTHR39179:SF1">
    <property type="entry name" value="SPORE COAT PROTEIN I"/>
    <property type="match status" value="1"/>
</dbReference>
<dbReference type="STRING" id="29364.SAMN04487772_14113"/>
<dbReference type="SUPFAM" id="SSF56112">
    <property type="entry name" value="Protein kinase-like (PK-like)"/>
    <property type="match status" value="1"/>
</dbReference>
<name>A0A1I0FYX4_9FIRM</name>
<evidence type="ECO:0000313" key="2">
    <source>
        <dbReference type="Proteomes" id="UP000199800"/>
    </source>
</evidence>
<dbReference type="InterPro" id="IPR047175">
    <property type="entry name" value="CotS-like"/>
</dbReference>
<gene>
    <name evidence="1" type="ORF">SAMN04487772_14113</name>
</gene>
<dbReference type="AlphaFoldDB" id="A0A1I0FYX4"/>
<protein>
    <submittedName>
        <fullName evidence="1">Spore coat protein, CotS family</fullName>
    </submittedName>
</protein>
<dbReference type="InterPro" id="IPR014255">
    <property type="entry name" value="Spore_coat_CotS"/>
</dbReference>
<dbReference type="InterPro" id="IPR011009">
    <property type="entry name" value="Kinase-like_dom_sf"/>
</dbReference>
<dbReference type="PANTHER" id="PTHR39179">
    <property type="entry name" value="SPORE COAT PROTEIN I"/>
    <property type="match status" value="1"/>
</dbReference>
<proteinExistence type="predicted"/>
<dbReference type="Gene3D" id="3.90.1200.10">
    <property type="match status" value="1"/>
</dbReference>
<reference evidence="1 2" key="1">
    <citation type="submission" date="2016-10" db="EMBL/GenBank/DDBJ databases">
        <authorList>
            <person name="de Groot N.N."/>
        </authorList>
    </citation>
    <scope>NUCLEOTIDE SEQUENCE [LARGE SCALE GENOMIC DNA]</scope>
    <source>
        <strain evidence="1 2">DSM 1801</strain>
    </source>
</reference>
<dbReference type="NCBIfam" id="TIGR02906">
    <property type="entry name" value="spore_CotS"/>
    <property type="match status" value="1"/>
</dbReference>
<organism evidence="1 2">
    <name type="scientific">[Clostridium] polysaccharolyticum</name>
    <dbReference type="NCBI Taxonomy" id="29364"/>
    <lineage>
        <taxon>Bacteria</taxon>
        <taxon>Bacillati</taxon>
        <taxon>Bacillota</taxon>
        <taxon>Clostridia</taxon>
        <taxon>Lachnospirales</taxon>
        <taxon>Lachnospiraceae</taxon>
    </lineage>
</organism>
<dbReference type="RefSeq" id="WP_177180815.1">
    <property type="nucleotide sequence ID" value="NZ_FOHN01000041.1"/>
</dbReference>
<keyword evidence="1" id="KW-0946">Virion</keyword>
<dbReference type="EMBL" id="FOHN01000041">
    <property type="protein sequence ID" value="SET63492.1"/>
    <property type="molecule type" value="Genomic_DNA"/>
</dbReference>